<feature type="transmembrane region" description="Helical" evidence="4">
    <location>
        <begin position="12"/>
        <end position="35"/>
    </location>
</feature>
<name>A0ABV6IEX1_9BURK</name>
<dbReference type="Pfam" id="PF00672">
    <property type="entry name" value="HAMP"/>
    <property type="match status" value="1"/>
</dbReference>
<dbReference type="InterPro" id="IPR004089">
    <property type="entry name" value="MCPsignal_dom"/>
</dbReference>
<dbReference type="PANTHER" id="PTHR43531:SF14">
    <property type="entry name" value="METHYL-ACCEPTING CHEMOTAXIS PROTEIN I-RELATED"/>
    <property type="match status" value="1"/>
</dbReference>
<evidence type="ECO:0000256" key="1">
    <source>
        <dbReference type="ARBA" id="ARBA00022481"/>
    </source>
</evidence>
<evidence type="ECO:0000256" key="4">
    <source>
        <dbReference type="SAM" id="Phobius"/>
    </source>
</evidence>
<comment type="similarity">
    <text evidence="2">Belongs to the methyl-accepting chemotaxis (MCP) protein family.</text>
</comment>
<evidence type="ECO:0000313" key="8">
    <source>
        <dbReference type="Proteomes" id="UP001589844"/>
    </source>
</evidence>
<keyword evidence="1" id="KW-0488">Methylation</keyword>
<dbReference type="InterPro" id="IPR003660">
    <property type="entry name" value="HAMP_dom"/>
</dbReference>
<organism evidence="7 8">
    <name type="scientific">Undibacterium danionis</name>
    <dbReference type="NCBI Taxonomy" id="1812100"/>
    <lineage>
        <taxon>Bacteria</taxon>
        <taxon>Pseudomonadati</taxon>
        <taxon>Pseudomonadota</taxon>
        <taxon>Betaproteobacteria</taxon>
        <taxon>Burkholderiales</taxon>
        <taxon>Oxalobacteraceae</taxon>
        <taxon>Undibacterium</taxon>
    </lineage>
</organism>
<dbReference type="SMART" id="SM00304">
    <property type="entry name" value="HAMP"/>
    <property type="match status" value="1"/>
</dbReference>
<protein>
    <submittedName>
        <fullName evidence="7">Methyl-accepting chemotaxis protein</fullName>
    </submittedName>
</protein>
<dbReference type="CDD" id="cd19411">
    <property type="entry name" value="MCP2201-like_sensor"/>
    <property type="match status" value="1"/>
</dbReference>
<feature type="domain" description="HAMP" evidence="6">
    <location>
        <begin position="213"/>
        <end position="265"/>
    </location>
</feature>
<dbReference type="PROSITE" id="PS50111">
    <property type="entry name" value="CHEMOTAXIS_TRANSDUC_2"/>
    <property type="match status" value="1"/>
</dbReference>
<dbReference type="RefSeq" id="WP_390212605.1">
    <property type="nucleotide sequence ID" value="NZ_JBHLXJ010000012.1"/>
</dbReference>
<dbReference type="PROSITE" id="PS50885">
    <property type="entry name" value="HAMP"/>
    <property type="match status" value="1"/>
</dbReference>
<keyword evidence="4" id="KW-0472">Membrane</keyword>
<dbReference type="InterPro" id="IPR024478">
    <property type="entry name" value="HlyB_4HB_MCP"/>
</dbReference>
<evidence type="ECO:0000259" key="6">
    <source>
        <dbReference type="PROSITE" id="PS50885"/>
    </source>
</evidence>
<gene>
    <name evidence="7" type="ORF">ACFFJH_11190</name>
</gene>
<feature type="domain" description="Methyl-accepting transducer" evidence="5">
    <location>
        <begin position="270"/>
        <end position="499"/>
    </location>
</feature>
<accession>A0ABV6IEX1</accession>
<dbReference type="Pfam" id="PF12729">
    <property type="entry name" value="4HB_MCP_1"/>
    <property type="match status" value="1"/>
</dbReference>
<dbReference type="Gene3D" id="6.10.340.10">
    <property type="match status" value="1"/>
</dbReference>
<sequence>MSQFSDLKISLRLAIGFGILIVMMLGMGSIAWLRFTEVDAVNTRIIEKDWVKAESANIINATTRANARNTMELLIAEDPKQVQAIKQSIENNKKIISDALDTLKQLIYLPEGKAHLASLTERRIAYVASFSKVARQIDAGDRAGATLTMNRETLPALDALQEPIVALTKLQKQIVIDSSQEVRHRIQAASFLLIGLMLTGSLLGMGLAWFIARSITRPLSEAVHIARTVAAGDLTSVGEVNSKDECGQLLQSMQEMNTSLITIVHHVRNGTELMATASHEIADGNMELSSRTEQQASALEETAASMEELASTVKHNFESGVHANRLAESAAQVAAKGGAVVSEVVHTMEVINLSSKKIADIIGVIDGIAFQTNILALNAAVEAARAGEQGRGFAVVASEVRSLAGRSAAAAKEIKTLITDSVSNVSDGCRLVEQAGSTMDEIVVHVRRVADLMGEITTASREQTTGIEQVNQAVGQMDTVTQQNAALVEEAAAATQELDHQASLLVQAVSVFKIPMPTSSIAAKRAITVRSNETEMPALIGI</sequence>
<dbReference type="InterPro" id="IPR051310">
    <property type="entry name" value="MCP_chemotaxis"/>
</dbReference>
<evidence type="ECO:0000256" key="3">
    <source>
        <dbReference type="PROSITE-ProRule" id="PRU00284"/>
    </source>
</evidence>
<dbReference type="CDD" id="cd06225">
    <property type="entry name" value="HAMP"/>
    <property type="match status" value="1"/>
</dbReference>
<dbReference type="PANTHER" id="PTHR43531">
    <property type="entry name" value="PROTEIN ICFG"/>
    <property type="match status" value="1"/>
</dbReference>
<evidence type="ECO:0000313" key="7">
    <source>
        <dbReference type="EMBL" id="MFC0350373.1"/>
    </source>
</evidence>
<dbReference type="InterPro" id="IPR004090">
    <property type="entry name" value="Chemotax_Me-accpt_rcpt"/>
</dbReference>
<dbReference type="InterPro" id="IPR047347">
    <property type="entry name" value="YvaQ-like_sensor"/>
</dbReference>
<dbReference type="Pfam" id="PF00015">
    <property type="entry name" value="MCPsignal"/>
    <property type="match status" value="1"/>
</dbReference>
<dbReference type="SMART" id="SM00283">
    <property type="entry name" value="MA"/>
    <property type="match status" value="1"/>
</dbReference>
<proteinExistence type="inferred from homology"/>
<dbReference type="SUPFAM" id="SSF58104">
    <property type="entry name" value="Methyl-accepting chemotaxis protein (MCP) signaling domain"/>
    <property type="match status" value="1"/>
</dbReference>
<evidence type="ECO:0000259" key="5">
    <source>
        <dbReference type="PROSITE" id="PS50111"/>
    </source>
</evidence>
<keyword evidence="3" id="KW-0807">Transducer</keyword>
<feature type="transmembrane region" description="Helical" evidence="4">
    <location>
        <begin position="191"/>
        <end position="212"/>
    </location>
</feature>
<keyword evidence="4" id="KW-0812">Transmembrane</keyword>
<keyword evidence="8" id="KW-1185">Reference proteome</keyword>
<keyword evidence="4" id="KW-1133">Transmembrane helix</keyword>
<dbReference type="Gene3D" id="1.10.287.950">
    <property type="entry name" value="Methyl-accepting chemotaxis protein"/>
    <property type="match status" value="1"/>
</dbReference>
<reference evidence="7 8" key="1">
    <citation type="submission" date="2024-09" db="EMBL/GenBank/DDBJ databases">
        <authorList>
            <person name="Sun Q."/>
            <person name="Mori K."/>
        </authorList>
    </citation>
    <scope>NUCLEOTIDE SEQUENCE [LARGE SCALE GENOMIC DNA]</scope>
    <source>
        <strain evidence="7 8">CCM 8677</strain>
    </source>
</reference>
<dbReference type="Proteomes" id="UP001589844">
    <property type="component" value="Unassembled WGS sequence"/>
</dbReference>
<dbReference type="PRINTS" id="PR00260">
    <property type="entry name" value="CHEMTRNSDUCR"/>
</dbReference>
<dbReference type="EMBL" id="JBHLXJ010000012">
    <property type="protein sequence ID" value="MFC0350373.1"/>
    <property type="molecule type" value="Genomic_DNA"/>
</dbReference>
<comment type="caution">
    <text evidence="7">The sequence shown here is derived from an EMBL/GenBank/DDBJ whole genome shotgun (WGS) entry which is preliminary data.</text>
</comment>
<evidence type="ECO:0000256" key="2">
    <source>
        <dbReference type="ARBA" id="ARBA00029447"/>
    </source>
</evidence>
<dbReference type="CDD" id="cd11386">
    <property type="entry name" value="MCP_signal"/>
    <property type="match status" value="1"/>
</dbReference>